<dbReference type="PANTHER" id="PTHR46993">
    <property type="entry name" value="MYB TRANSCRIPTION FACTOR"/>
    <property type="match status" value="1"/>
</dbReference>
<sequence length="445" mass="48195">MVIKRNIRNEAVKMVRVYIGEAITVNGPIFVEMVTRMEIREGGGGLCRKRGDGQNEGFAVNVGGGEGKGLVKKIRKGVGSENGVLEVNVGGSWNEAVEMVRVYLGEAVTVNGPMFVEMVTRMEIRERGGGLCWKRGDGQNEGFAVNVGGGEGKGLVKKSRKGGGSENGVLEVNVGGSWFILMLMLERDVRVEMVRVYLGEAGAVSGLVFVEMFARMELRERGGVLCRKREGGQNEGVELVYINVDAGEGCLRVCIDVDAEEGCLRLPDGNLEPADNPGKESFEGGGGENVVMKVNMGGCRVFIDVDAREGCLRLNLELGTADMPAKKSRAQNQSRRDADACNPSVNHPVEPSAENLNQTEVDVANPSTNQTVVPSNATARTFEWDDAIDGSPEGTGDQMNRFRLDSPKRSRLSIEETQTGTEITEVDSKDKSRNITKIYVVDTVR</sequence>
<dbReference type="EMBL" id="CAWUPB010001160">
    <property type="protein sequence ID" value="CAK7340874.1"/>
    <property type="molecule type" value="Genomic_DNA"/>
</dbReference>
<reference evidence="2 3" key="1">
    <citation type="submission" date="2024-01" db="EMBL/GenBank/DDBJ databases">
        <authorList>
            <person name="Waweru B."/>
        </authorList>
    </citation>
    <scope>NUCLEOTIDE SEQUENCE [LARGE SCALE GENOMIC DNA]</scope>
</reference>
<gene>
    <name evidence="2" type="ORF">DCAF_LOCUS15963</name>
</gene>
<feature type="compositionally biased region" description="Basic and acidic residues" evidence="1">
    <location>
        <begin position="400"/>
        <end position="414"/>
    </location>
</feature>
<proteinExistence type="predicted"/>
<name>A0AAV1RW31_9ROSI</name>
<evidence type="ECO:0000313" key="3">
    <source>
        <dbReference type="Proteomes" id="UP001314170"/>
    </source>
</evidence>
<evidence type="ECO:0000313" key="2">
    <source>
        <dbReference type="EMBL" id="CAK7340874.1"/>
    </source>
</evidence>
<protein>
    <submittedName>
        <fullName evidence="2">Uncharacterized protein</fullName>
    </submittedName>
</protein>
<feature type="region of interest" description="Disordered" evidence="1">
    <location>
        <begin position="324"/>
        <end position="354"/>
    </location>
</feature>
<accession>A0AAV1RW31</accession>
<evidence type="ECO:0000256" key="1">
    <source>
        <dbReference type="SAM" id="MobiDB-lite"/>
    </source>
</evidence>
<dbReference type="PANTHER" id="PTHR46993:SF6">
    <property type="entry name" value="MYB TRANSCRIPTION FACTOR"/>
    <property type="match status" value="1"/>
</dbReference>
<dbReference type="AlphaFoldDB" id="A0AAV1RW31"/>
<feature type="region of interest" description="Disordered" evidence="1">
    <location>
        <begin position="387"/>
        <end position="419"/>
    </location>
</feature>
<comment type="caution">
    <text evidence="2">The sequence shown here is derived from an EMBL/GenBank/DDBJ whole genome shotgun (WGS) entry which is preliminary data.</text>
</comment>
<organism evidence="2 3">
    <name type="scientific">Dovyalis caffra</name>
    <dbReference type="NCBI Taxonomy" id="77055"/>
    <lineage>
        <taxon>Eukaryota</taxon>
        <taxon>Viridiplantae</taxon>
        <taxon>Streptophyta</taxon>
        <taxon>Embryophyta</taxon>
        <taxon>Tracheophyta</taxon>
        <taxon>Spermatophyta</taxon>
        <taxon>Magnoliopsida</taxon>
        <taxon>eudicotyledons</taxon>
        <taxon>Gunneridae</taxon>
        <taxon>Pentapetalae</taxon>
        <taxon>rosids</taxon>
        <taxon>fabids</taxon>
        <taxon>Malpighiales</taxon>
        <taxon>Salicaceae</taxon>
        <taxon>Flacourtieae</taxon>
        <taxon>Dovyalis</taxon>
    </lineage>
</organism>
<keyword evidence="3" id="KW-1185">Reference proteome</keyword>
<dbReference type="Proteomes" id="UP001314170">
    <property type="component" value="Unassembled WGS sequence"/>
</dbReference>